<gene>
    <name evidence="2" type="ORF">METZ01_LOCUS29934</name>
</gene>
<sequence length="118" mass="12584">MIKAKNNCGLFISDGEEQGQGQPEIPAKGNAEAPGTVVSLGLDLDPSFHEHNCIGIGAGKGNKGGDQYAGIEFNPHWADNDNIKETAGCQAKENLEGERISSWPLFTVHRYQSPSMSG</sequence>
<reference evidence="2" key="1">
    <citation type="submission" date="2018-05" db="EMBL/GenBank/DDBJ databases">
        <authorList>
            <person name="Lanie J.A."/>
            <person name="Ng W.-L."/>
            <person name="Kazmierczak K.M."/>
            <person name="Andrzejewski T.M."/>
            <person name="Davidsen T.M."/>
            <person name="Wayne K.J."/>
            <person name="Tettelin H."/>
            <person name="Glass J.I."/>
            <person name="Rusch D."/>
            <person name="Podicherti R."/>
            <person name="Tsui H.-C.T."/>
            <person name="Winkler M.E."/>
        </authorList>
    </citation>
    <scope>NUCLEOTIDE SEQUENCE</scope>
</reference>
<organism evidence="2">
    <name type="scientific">marine metagenome</name>
    <dbReference type="NCBI Taxonomy" id="408172"/>
    <lineage>
        <taxon>unclassified sequences</taxon>
        <taxon>metagenomes</taxon>
        <taxon>ecological metagenomes</taxon>
    </lineage>
</organism>
<name>A0A381QDJ6_9ZZZZ</name>
<dbReference type="EMBL" id="UINC01001302">
    <property type="protein sequence ID" value="SUZ77080.1"/>
    <property type="molecule type" value="Genomic_DNA"/>
</dbReference>
<evidence type="ECO:0000256" key="1">
    <source>
        <dbReference type="SAM" id="MobiDB-lite"/>
    </source>
</evidence>
<protein>
    <submittedName>
        <fullName evidence="2">Uncharacterized protein</fullName>
    </submittedName>
</protein>
<dbReference type="AlphaFoldDB" id="A0A381QDJ6"/>
<accession>A0A381QDJ6</accession>
<feature type="region of interest" description="Disordered" evidence="1">
    <location>
        <begin position="12"/>
        <end position="33"/>
    </location>
</feature>
<proteinExistence type="predicted"/>
<evidence type="ECO:0000313" key="2">
    <source>
        <dbReference type="EMBL" id="SUZ77080.1"/>
    </source>
</evidence>